<reference evidence="2 3" key="1">
    <citation type="submission" date="2021-03" db="EMBL/GenBank/DDBJ databases">
        <title>Complete Genome Sequences of Two Lysobacter Strains Isolated from Sea Water (Lysobacter caseinilyticus) and Soil (Lysobacter helvus) in South Korea.</title>
        <authorList>
            <person name="Watanabe Y."/>
            <person name="Arakawa K."/>
        </authorList>
    </citation>
    <scope>NUCLEOTIDE SEQUENCE [LARGE SCALE GENOMIC DNA]</scope>
    <source>
        <strain evidence="2 3">KVB24</strain>
    </source>
</reference>
<proteinExistence type="predicted"/>
<keyword evidence="1" id="KW-0472">Membrane</keyword>
<dbReference type="Proteomes" id="UP000681317">
    <property type="component" value="Chromosome"/>
</dbReference>
<evidence type="ECO:0000313" key="3">
    <source>
        <dbReference type="Proteomes" id="UP000681317"/>
    </source>
</evidence>
<accession>A0ABN6FW91</accession>
<keyword evidence="3" id="KW-1185">Reference proteome</keyword>
<gene>
    <name evidence="2" type="ORF">LYSCAS_26490</name>
</gene>
<protein>
    <submittedName>
        <fullName evidence="2">Uncharacterized protein</fullName>
    </submittedName>
</protein>
<sequence length="96" mass="10622">MAFARVVAVLALVCAVLSVALRARVINVLKAAGLHEHFGSPRTLSHGDFLHYRVVGISWKQPITPHKLLFRSFVAFAILLDLCCVVIGLWLAFGRR</sequence>
<dbReference type="RefSeq" id="WP_213434540.1">
    <property type="nucleotide sequence ID" value="NZ_AP024545.1"/>
</dbReference>
<keyword evidence="1" id="KW-0812">Transmembrane</keyword>
<dbReference type="EMBL" id="AP024545">
    <property type="protein sequence ID" value="BCT93625.1"/>
    <property type="molecule type" value="Genomic_DNA"/>
</dbReference>
<evidence type="ECO:0000313" key="2">
    <source>
        <dbReference type="EMBL" id="BCT93625.1"/>
    </source>
</evidence>
<evidence type="ECO:0000256" key="1">
    <source>
        <dbReference type="SAM" id="Phobius"/>
    </source>
</evidence>
<name>A0ABN6FW91_9GAMM</name>
<feature type="transmembrane region" description="Helical" evidence="1">
    <location>
        <begin position="68"/>
        <end position="93"/>
    </location>
</feature>
<keyword evidence="1" id="KW-1133">Transmembrane helix</keyword>
<organism evidence="2 3">
    <name type="scientific">Noviluteimonas caseinilytica</name>
    <dbReference type="NCBI Taxonomy" id="2675101"/>
    <lineage>
        <taxon>Bacteria</taxon>
        <taxon>Pseudomonadati</taxon>
        <taxon>Pseudomonadota</taxon>
        <taxon>Gammaproteobacteria</taxon>
        <taxon>Lysobacterales</taxon>
        <taxon>Lysobacteraceae</taxon>
        <taxon>Noviluteimonas</taxon>
    </lineage>
</organism>